<evidence type="ECO:0000313" key="1">
    <source>
        <dbReference type="EMBL" id="RRT48040.1"/>
    </source>
</evidence>
<organism evidence="1 2">
    <name type="scientific">Ensete ventricosum</name>
    <name type="common">Abyssinian banana</name>
    <name type="synonym">Musa ensete</name>
    <dbReference type="NCBI Taxonomy" id="4639"/>
    <lineage>
        <taxon>Eukaryota</taxon>
        <taxon>Viridiplantae</taxon>
        <taxon>Streptophyta</taxon>
        <taxon>Embryophyta</taxon>
        <taxon>Tracheophyta</taxon>
        <taxon>Spermatophyta</taxon>
        <taxon>Magnoliopsida</taxon>
        <taxon>Liliopsida</taxon>
        <taxon>Zingiberales</taxon>
        <taxon>Musaceae</taxon>
        <taxon>Ensete</taxon>
    </lineage>
</organism>
<accession>A0A444FPV7</accession>
<feature type="non-terminal residue" evidence="1">
    <location>
        <position position="1"/>
    </location>
</feature>
<evidence type="ECO:0000313" key="2">
    <source>
        <dbReference type="Proteomes" id="UP000287651"/>
    </source>
</evidence>
<proteinExistence type="predicted"/>
<comment type="caution">
    <text evidence="1">The sequence shown here is derived from an EMBL/GenBank/DDBJ whole genome shotgun (WGS) entry which is preliminary data.</text>
</comment>
<dbReference type="AlphaFoldDB" id="A0A444FPV7"/>
<dbReference type="Proteomes" id="UP000287651">
    <property type="component" value="Unassembled WGS sequence"/>
</dbReference>
<name>A0A444FPV7_ENSVE</name>
<gene>
    <name evidence="1" type="ORF">B296_00050124</name>
</gene>
<sequence length="70" mass="8170">FSWSKTLVRKWFNIKNKSQDFHADDDVFVGRGDDREWRMRSAGSEACMVKKSRTGKTLVDLILSWTTTTK</sequence>
<protein>
    <submittedName>
        <fullName evidence="1">Uncharacterized protein</fullName>
    </submittedName>
</protein>
<dbReference type="EMBL" id="AMZH03014198">
    <property type="protein sequence ID" value="RRT48040.1"/>
    <property type="molecule type" value="Genomic_DNA"/>
</dbReference>
<reference evidence="1 2" key="1">
    <citation type="journal article" date="2014" name="Agronomy (Basel)">
        <title>A Draft Genome Sequence for Ensete ventricosum, the Drought-Tolerant Tree Against Hunger.</title>
        <authorList>
            <person name="Harrison J."/>
            <person name="Moore K.A."/>
            <person name="Paszkiewicz K."/>
            <person name="Jones T."/>
            <person name="Grant M."/>
            <person name="Ambacheew D."/>
            <person name="Muzemil S."/>
            <person name="Studholme D.J."/>
        </authorList>
    </citation>
    <scope>NUCLEOTIDE SEQUENCE [LARGE SCALE GENOMIC DNA]</scope>
</reference>